<organism evidence="2 3">
    <name type="scientific">Septoria linicola</name>
    <dbReference type="NCBI Taxonomy" id="215465"/>
    <lineage>
        <taxon>Eukaryota</taxon>
        <taxon>Fungi</taxon>
        <taxon>Dikarya</taxon>
        <taxon>Ascomycota</taxon>
        <taxon>Pezizomycotina</taxon>
        <taxon>Dothideomycetes</taxon>
        <taxon>Dothideomycetidae</taxon>
        <taxon>Mycosphaerellales</taxon>
        <taxon>Mycosphaerellaceae</taxon>
        <taxon>Septoria</taxon>
    </lineage>
</organism>
<protein>
    <submittedName>
        <fullName evidence="2">Uncharacterized protein</fullName>
    </submittedName>
</protein>
<name>A0A9Q9ENN2_9PEZI</name>
<dbReference type="EMBL" id="CP099427">
    <property type="protein sequence ID" value="USW57976.1"/>
    <property type="molecule type" value="Genomic_DNA"/>
</dbReference>
<evidence type="ECO:0000256" key="1">
    <source>
        <dbReference type="SAM" id="MobiDB-lite"/>
    </source>
</evidence>
<evidence type="ECO:0000313" key="3">
    <source>
        <dbReference type="Proteomes" id="UP001056384"/>
    </source>
</evidence>
<dbReference type="AlphaFoldDB" id="A0A9Q9ENN2"/>
<feature type="compositionally biased region" description="Pro residues" evidence="1">
    <location>
        <begin position="169"/>
        <end position="180"/>
    </location>
</feature>
<proteinExistence type="predicted"/>
<feature type="compositionally biased region" description="Polar residues" evidence="1">
    <location>
        <begin position="156"/>
        <end position="167"/>
    </location>
</feature>
<feature type="region of interest" description="Disordered" evidence="1">
    <location>
        <begin position="147"/>
        <end position="188"/>
    </location>
</feature>
<dbReference type="Proteomes" id="UP001056384">
    <property type="component" value="Chromosome 10"/>
</dbReference>
<accession>A0A9Q9ENN2</accession>
<keyword evidence="3" id="KW-1185">Reference proteome</keyword>
<sequence>MSPRPVVRTCPHYVEGRPLVCQPCWSFEQATTGAGASFPANELDMKRYSEAPRTRQQRQRDVQVLQSQRPPATTVWYDDRSVANSFIYADGQPQPLVNYPYATTLQFEEELLPVANPNYQQAGTQTAGGLPLYQAQQAQQAQKAQPAQQLPYYATYNRQPMQLNTNVPPSAPQQPQPQTPRMPSKRKR</sequence>
<evidence type="ECO:0000313" key="2">
    <source>
        <dbReference type="EMBL" id="USW57976.1"/>
    </source>
</evidence>
<gene>
    <name evidence="2" type="ORF">Slin15195_G112950</name>
</gene>
<reference evidence="2" key="1">
    <citation type="submission" date="2022-06" db="EMBL/GenBank/DDBJ databases">
        <title>Complete genome sequences of two strains of the flax pathogen Septoria linicola.</title>
        <authorList>
            <person name="Lapalu N."/>
            <person name="Simon A."/>
            <person name="Demenou B."/>
            <person name="Paumier D."/>
            <person name="Guillot M.-P."/>
            <person name="Gout L."/>
            <person name="Valade R."/>
        </authorList>
    </citation>
    <scope>NUCLEOTIDE SEQUENCE</scope>
    <source>
        <strain evidence="2">SE15195</strain>
    </source>
</reference>